<dbReference type="Pfam" id="PF00359">
    <property type="entry name" value="PTS_EIIA_2"/>
    <property type="match status" value="1"/>
</dbReference>
<accession>A0ABV6GHW7</accession>
<evidence type="ECO:0000313" key="9">
    <source>
        <dbReference type="EMBL" id="MFC0273272.1"/>
    </source>
</evidence>
<dbReference type="Proteomes" id="UP001589854">
    <property type="component" value="Unassembled WGS sequence"/>
</dbReference>
<keyword evidence="5" id="KW-0804">Transcription</keyword>
<feature type="domain" description="PRD" evidence="8">
    <location>
        <begin position="282"/>
        <end position="388"/>
    </location>
</feature>
<keyword evidence="4" id="KW-0010">Activator</keyword>
<dbReference type="RefSeq" id="WP_378936404.1">
    <property type="nucleotide sequence ID" value="NZ_JBHLVO010000018.1"/>
</dbReference>
<feature type="domain" description="PTS EIIA type-2" evidence="6">
    <location>
        <begin position="495"/>
        <end position="638"/>
    </location>
</feature>
<dbReference type="InterPro" id="IPR007737">
    <property type="entry name" value="Mga_HTH"/>
</dbReference>
<feature type="domain" description="PTS EIIB type-2" evidence="7">
    <location>
        <begin position="393"/>
        <end position="480"/>
    </location>
</feature>
<evidence type="ECO:0000256" key="5">
    <source>
        <dbReference type="ARBA" id="ARBA00023163"/>
    </source>
</evidence>
<keyword evidence="1" id="KW-0808">Transferase</keyword>
<dbReference type="InterPro" id="IPR036388">
    <property type="entry name" value="WH-like_DNA-bd_sf"/>
</dbReference>
<dbReference type="InterPro" id="IPR036095">
    <property type="entry name" value="PTS_EIIB-like_sf"/>
</dbReference>
<dbReference type="PROSITE" id="PS51099">
    <property type="entry name" value="PTS_EIIB_TYPE_2"/>
    <property type="match status" value="1"/>
</dbReference>
<dbReference type="CDD" id="cd05568">
    <property type="entry name" value="PTS_IIB_bgl_like"/>
    <property type="match status" value="1"/>
</dbReference>
<dbReference type="PROSITE" id="PS51372">
    <property type="entry name" value="PRD_2"/>
    <property type="match status" value="2"/>
</dbReference>
<name>A0ABV6GHW7_9BACI</name>
<protein>
    <submittedName>
        <fullName evidence="9">BglG family transcription antiterminator</fullName>
    </submittedName>
</protein>
<dbReference type="InterPro" id="IPR002178">
    <property type="entry name" value="PTS_EIIA_type-2_dom"/>
</dbReference>
<evidence type="ECO:0000313" key="10">
    <source>
        <dbReference type="Proteomes" id="UP001589854"/>
    </source>
</evidence>
<dbReference type="InterPro" id="IPR016152">
    <property type="entry name" value="PTrfase/Anion_transptr"/>
</dbReference>
<dbReference type="PANTHER" id="PTHR30185">
    <property type="entry name" value="CRYPTIC BETA-GLUCOSIDE BGL OPERON ANTITERMINATOR"/>
    <property type="match status" value="1"/>
</dbReference>
<comment type="caution">
    <text evidence="9">The sequence shown here is derived from an EMBL/GenBank/DDBJ whole genome shotgun (WGS) entry which is preliminary data.</text>
</comment>
<dbReference type="PROSITE" id="PS51094">
    <property type="entry name" value="PTS_EIIA_TYPE_2"/>
    <property type="match status" value="1"/>
</dbReference>
<evidence type="ECO:0000256" key="1">
    <source>
        <dbReference type="ARBA" id="ARBA00022679"/>
    </source>
</evidence>
<evidence type="ECO:0000256" key="4">
    <source>
        <dbReference type="ARBA" id="ARBA00023159"/>
    </source>
</evidence>
<evidence type="ECO:0000256" key="3">
    <source>
        <dbReference type="ARBA" id="ARBA00023015"/>
    </source>
</evidence>
<reference evidence="9 10" key="1">
    <citation type="submission" date="2024-09" db="EMBL/GenBank/DDBJ databases">
        <authorList>
            <person name="Sun Q."/>
            <person name="Mori K."/>
        </authorList>
    </citation>
    <scope>NUCLEOTIDE SEQUENCE [LARGE SCALE GENOMIC DNA]</scope>
    <source>
        <strain evidence="9 10">CCM 7228</strain>
    </source>
</reference>
<organism evidence="9 10">
    <name type="scientific">Metabacillus herbersteinensis</name>
    <dbReference type="NCBI Taxonomy" id="283816"/>
    <lineage>
        <taxon>Bacteria</taxon>
        <taxon>Bacillati</taxon>
        <taxon>Bacillota</taxon>
        <taxon>Bacilli</taxon>
        <taxon>Bacillales</taxon>
        <taxon>Bacillaceae</taxon>
        <taxon>Metabacillus</taxon>
    </lineage>
</organism>
<evidence type="ECO:0000259" key="8">
    <source>
        <dbReference type="PROSITE" id="PS51372"/>
    </source>
</evidence>
<keyword evidence="10" id="KW-1185">Reference proteome</keyword>
<dbReference type="Gene3D" id="1.10.10.10">
    <property type="entry name" value="Winged helix-like DNA-binding domain superfamily/Winged helix DNA-binding domain"/>
    <property type="match status" value="1"/>
</dbReference>
<keyword evidence="2" id="KW-0677">Repeat</keyword>
<evidence type="ECO:0000259" key="7">
    <source>
        <dbReference type="PROSITE" id="PS51099"/>
    </source>
</evidence>
<keyword evidence="3" id="KW-0805">Transcription regulation</keyword>
<dbReference type="Pfam" id="PF05043">
    <property type="entry name" value="Mga"/>
    <property type="match status" value="1"/>
</dbReference>
<dbReference type="InterPro" id="IPR013196">
    <property type="entry name" value="HTH_11"/>
</dbReference>
<dbReference type="EMBL" id="JBHLVO010000018">
    <property type="protein sequence ID" value="MFC0273272.1"/>
    <property type="molecule type" value="Genomic_DNA"/>
</dbReference>
<gene>
    <name evidence="9" type="ORF">ACFFIX_17845</name>
</gene>
<dbReference type="InterPro" id="IPR013011">
    <property type="entry name" value="PTS_EIIB_2"/>
</dbReference>
<dbReference type="SUPFAM" id="SSF55804">
    <property type="entry name" value="Phoshotransferase/anion transport protein"/>
    <property type="match status" value="1"/>
</dbReference>
<feature type="domain" description="PRD" evidence="8">
    <location>
        <begin position="170"/>
        <end position="276"/>
    </location>
</feature>
<dbReference type="SUPFAM" id="SSF63520">
    <property type="entry name" value="PTS-regulatory domain, PRD"/>
    <property type="match status" value="2"/>
</dbReference>
<dbReference type="Gene3D" id="1.10.1790.10">
    <property type="entry name" value="PRD domain"/>
    <property type="match status" value="2"/>
</dbReference>
<dbReference type="SUPFAM" id="SSF46785">
    <property type="entry name" value="Winged helix' DNA-binding domain"/>
    <property type="match status" value="1"/>
</dbReference>
<sequence>MADLRMDDRVIQIIEVARKKTYSSLDDLADTLGVSTRSIRNYIKQLNSDLDGIASLLKDKGKGYRLYIADEQLFEDLIERNHSEVEVYDSPKRRIALIIDKLINRDETITLDDIAFEMNIGRTTLVNELKRASVALETYNLTIQGKQNNGMYLSGNELDLRFFILDNVYDFLFNSYPLDQDITEEIVRISNHRDLESTTQIRLMQFIIVMLDRLLKNHPLKEMNEKHYKLLNTKDYQIALEIVGAIESQLPIKIPEPEILFITIPIAGRRTPTNNRTMAEITVTEDVKRLLETIVEQVGFHKGVIQENELFFKDLQYHLTFMLNRLLFDLRLKNPLLADVKEKYPVAYKMAEIAGQVIESKYDLKVSDDELGYIAFYFGVFIAQSDGKVKRLRKAAVICGTGRGTARLVAIQLQRILGQDTDIALYSNVEVTKELLANYDIVFSTVKLTLETDTPLIMINEIFDESSVSRKIEQVTYMQNFELTDNSSHNSIVKHFIVEDKYFILDSSKSYYANVSKMVDDLKERGYLDEGFNERLIDREEKGSMIFDNYIALPHTFNYKSDRMELALGVFPEKVIADGKQVKLVFLLGLPEQQTDNSEHLLVKIYDEIIRIATDESLVDKLARTTSYEDVKQYLEQASRYK</sequence>
<dbReference type="InterPro" id="IPR050661">
    <property type="entry name" value="BglG_antiterminators"/>
</dbReference>
<dbReference type="InterPro" id="IPR036390">
    <property type="entry name" value="WH_DNA-bd_sf"/>
</dbReference>
<proteinExistence type="predicted"/>
<dbReference type="InterPro" id="IPR036634">
    <property type="entry name" value="PRD_sf"/>
</dbReference>
<evidence type="ECO:0000256" key="2">
    <source>
        <dbReference type="ARBA" id="ARBA00022737"/>
    </source>
</evidence>
<dbReference type="Gene3D" id="3.40.50.2300">
    <property type="match status" value="1"/>
</dbReference>
<evidence type="ECO:0000259" key="6">
    <source>
        <dbReference type="PROSITE" id="PS51094"/>
    </source>
</evidence>
<dbReference type="Pfam" id="PF08279">
    <property type="entry name" value="HTH_11"/>
    <property type="match status" value="1"/>
</dbReference>
<dbReference type="SUPFAM" id="SSF52794">
    <property type="entry name" value="PTS system IIB component-like"/>
    <property type="match status" value="1"/>
</dbReference>
<dbReference type="Gene3D" id="3.40.930.10">
    <property type="entry name" value="Mannitol-specific EII, Chain A"/>
    <property type="match status" value="1"/>
</dbReference>
<dbReference type="Pfam" id="PF00874">
    <property type="entry name" value="PRD"/>
    <property type="match status" value="2"/>
</dbReference>
<dbReference type="PANTHER" id="PTHR30185:SF18">
    <property type="entry name" value="TRANSCRIPTIONAL REGULATOR MTLR"/>
    <property type="match status" value="1"/>
</dbReference>
<dbReference type="InterPro" id="IPR011608">
    <property type="entry name" value="PRD"/>
</dbReference>